<keyword evidence="2" id="KW-1185">Reference proteome</keyword>
<accession>A0ABY7ZVQ0</accession>
<protein>
    <submittedName>
        <fullName evidence="1">Uncharacterized protein</fullName>
    </submittedName>
</protein>
<evidence type="ECO:0000313" key="1">
    <source>
        <dbReference type="EMBL" id="WDZ86553.1"/>
    </source>
</evidence>
<proteinExistence type="predicted"/>
<dbReference type="Proteomes" id="UP001219605">
    <property type="component" value="Chromosome"/>
</dbReference>
<gene>
    <name evidence="1" type="ORF">PVK37_09220</name>
</gene>
<sequence>MSEIGEDGVTSVTRHWLFGRLYLPGGASLALPAALPRLVRRVHLADPGGCCFFDRVRTPAGPALEVWAHSTPPVLDDVEALLRTDPAWPLGSSTVRDVTRPVHHRHDTGRDVTDELAAASSRLALDLTDGDGLDPARHVDVTTTHLRGLTDLIPVADRRSFLFVCWQQWSSELQAGQRIELSVAAERSVPAPADGPVSAADAAAGPAWQAYLDRTAGIVRGQRDAAGPPPAYLVFSQAEATHDRLGIPVDLAALVALRLRQQLREPVDA</sequence>
<reference evidence="1 2" key="1">
    <citation type="submission" date="2023-02" db="EMBL/GenBank/DDBJ databases">
        <authorList>
            <person name="Mo P."/>
        </authorList>
    </citation>
    <scope>NUCLEOTIDE SEQUENCE [LARGE SCALE GENOMIC DNA]</scope>
    <source>
        <strain evidence="1 2">HUAS 3</strain>
    </source>
</reference>
<organism evidence="1 2">
    <name type="scientific">Micromonospora cathayae</name>
    <dbReference type="NCBI Taxonomy" id="3028804"/>
    <lineage>
        <taxon>Bacteria</taxon>
        <taxon>Bacillati</taxon>
        <taxon>Actinomycetota</taxon>
        <taxon>Actinomycetes</taxon>
        <taxon>Micromonosporales</taxon>
        <taxon>Micromonosporaceae</taxon>
        <taxon>Micromonospora</taxon>
    </lineage>
</organism>
<name>A0ABY7ZVQ0_9ACTN</name>
<evidence type="ECO:0000313" key="2">
    <source>
        <dbReference type="Proteomes" id="UP001219605"/>
    </source>
</evidence>
<dbReference type="RefSeq" id="WP_275033388.1">
    <property type="nucleotide sequence ID" value="NZ_CP118615.1"/>
</dbReference>
<dbReference type="EMBL" id="CP118615">
    <property type="protein sequence ID" value="WDZ86553.1"/>
    <property type="molecule type" value="Genomic_DNA"/>
</dbReference>